<proteinExistence type="predicted"/>
<accession>A0ABS4AP38</accession>
<protein>
    <recommendedName>
        <fullName evidence="3">Lipoprotein</fullName>
    </recommendedName>
</protein>
<name>A0ABS4AP38_9PROT</name>
<evidence type="ECO:0008006" key="3">
    <source>
        <dbReference type="Google" id="ProtNLM"/>
    </source>
</evidence>
<sequence>MTKHRLLLPILAALGLAGCVAYPAPVYGPPPRAVYAGPPPAYYAPPHHYRRWHHAPRCDRWGRCWGG</sequence>
<evidence type="ECO:0000313" key="2">
    <source>
        <dbReference type="Proteomes" id="UP000680815"/>
    </source>
</evidence>
<dbReference type="Proteomes" id="UP000680815">
    <property type="component" value="Unassembled WGS sequence"/>
</dbReference>
<reference evidence="1 2" key="1">
    <citation type="submission" date="2021-03" db="EMBL/GenBank/DDBJ databases">
        <authorList>
            <person name="So Y."/>
        </authorList>
    </citation>
    <scope>NUCLEOTIDE SEQUENCE [LARGE SCALE GENOMIC DNA]</scope>
    <source>
        <strain evidence="1 2">PWR1</strain>
    </source>
</reference>
<comment type="caution">
    <text evidence="1">The sequence shown here is derived from an EMBL/GenBank/DDBJ whole genome shotgun (WGS) entry which is preliminary data.</text>
</comment>
<keyword evidence="2" id="KW-1185">Reference proteome</keyword>
<evidence type="ECO:0000313" key="1">
    <source>
        <dbReference type="EMBL" id="MBP0463127.1"/>
    </source>
</evidence>
<gene>
    <name evidence="1" type="ORF">J5Y09_04325</name>
</gene>
<dbReference type="RefSeq" id="WP_209350540.1">
    <property type="nucleotide sequence ID" value="NZ_JAGIYZ010000002.1"/>
</dbReference>
<organism evidence="1 2">
    <name type="scientific">Roseomonas nitratireducens</name>
    <dbReference type="NCBI Taxonomy" id="2820810"/>
    <lineage>
        <taxon>Bacteria</taxon>
        <taxon>Pseudomonadati</taxon>
        <taxon>Pseudomonadota</taxon>
        <taxon>Alphaproteobacteria</taxon>
        <taxon>Acetobacterales</taxon>
        <taxon>Roseomonadaceae</taxon>
        <taxon>Roseomonas</taxon>
    </lineage>
</organism>
<dbReference type="PROSITE" id="PS51257">
    <property type="entry name" value="PROKAR_LIPOPROTEIN"/>
    <property type="match status" value="1"/>
</dbReference>
<dbReference type="EMBL" id="JAGIYZ010000002">
    <property type="protein sequence ID" value="MBP0463127.1"/>
    <property type="molecule type" value="Genomic_DNA"/>
</dbReference>